<dbReference type="Pfam" id="PF12833">
    <property type="entry name" value="HTH_18"/>
    <property type="match status" value="1"/>
</dbReference>
<organism evidence="5 6">
    <name type="scientific">Sinomicrobium weinanense</name>
    <dbReference type="NCBI Taxonomy" id="2842200"/>
    <lineage>
        <taxon>Bacteria</taxon>
        <taxon>Pseudomonadati</taxon>
        <taxon>Bacteroidota</taxon>
        <taxon>Flavobacteriia</taxon>
        <taxon>Flavobacteriales</taxon>
        <taxon>Flavobacteriaceae</taxon>
        <taxon>Sinomicrobium</taxon>
    </lineage>
</organism>
<keyword evidence="2" id="KW-0238">DNA-binding</keyword>
<evidence type="ECO:0000256" key="3">
    <source>
        <dbReference type="ARBA" id="ARBA00023163"/>
    </source>
</evidence>
<dbReference type="SUPFAM" id="SSF46689">
    <property type="entry name" value="Homeodomain-like"/>
    <property type="match status" value="2"/>
</dbReference>
<protein>
    <submittedName>
        <fullName evidence="5">Helix-turn-helix transcriptional regulator</fullName>
    </submittedName>
</protein>
<evidence type="ECO:0000259" key="4">
    <source>
        <dbReference type="PROSITE" id="PS01124"/>
    </source>
</evidence>
<dbReference type="Gene3D" id="1.10.10.60">
    <property type="entry name" value="Homeodomain-like"/>
    <property type="match status" value="2"/>
</dbReference>
<keyword evidence="3" id="KW-0804">Transcription</keyword>
<dbReference type="SMART" id="SM00342">
    <property type="entry name" value="HTH_ARAC"/>
    <property type="match status" value="1"/>
</dbReference>
<dbReference type="PANTHER" id="PTHR43280:SF2">
    <property type="entry name" value="HTH-TYPE TRANSCRIPTIONAL REGULATOR EXSA"/>
    <property type="match status" value="1"/>
</dbReference>
<dbReference type="EMBL" id="JACVDC010000021">
    <property type="protein sequence ID" value="MBC9796155.1"/>
    <property type="molecule type" value="Genomic_DNA"/>
</dbReference>
<comment type="caution">
    <text evidence="5">The sequence shown here is derived from an EMBL/GenBank/DDBJ whole genome shotgun (WGS) entry which is preliminary data.</text>
</comment>
<keyword evidence="1" id="KW-0805">Transcription regulation</keyword>
<dbReference type="GO" id="GO:0003700">
    <property type="term" value="F:DNA-binding transcription factor activity"/>
    <property type="evidence" value="ECO:0007669"/>
    <property type="project" value="InterPro"/>
</dbReference>
<dbReference type="PROSITE" id="PS01124">
    <property type="entry name" value="HTH_ARAC_FAMILY_2"/>
    <property type="match status" value="1"/>
</dbReference>
<gene>
    <name evidence="5" type="ORF">IBL28_09265</name>
</gene>
<dbReference type="GO" id="GO:0043565">
    <property type="term" value="F:sequence-specific DNA binding"/>
    <property type="evidence" value="ECO:0007669"/>
    <property type="project" value="InterPro"/>
</dbReference>
<dbReference type="RefSeq" id="WP_187965305.1">
    <property type="nucleotide sequence ID" value="NZ_JACVDC010000021.1"/>
</dbReference>
<reference evidence="5 6" key="1">
    <citation type="submission" date="2020-09" db="EMBL/GenBank/DDBJ databases">
        <title>Sinomicrobium weinanense sp. nov., a halophilic bacteria isolated from saline-alkali soil.</title>
        <authorList>
            <person name="Wu P."/>
            <person name="Ren H."/>
            <person name="Mei Y."/>
            <person name="Liang Y."/>
            <person name="Chen Z."/>
        </authorList>
    </citation>
    <scope>NUCLEOTIDE SEQUENCE [LARGE SCALE GENOMIC DNA]</scope>
    <source>
        <strain evidence="5 6">FJxs</strain>
    </source>
</reference>
<dbReference type="PROSITE" id="PS00041">
    <property type="entry name" value="HTH_ARAC_FAMILY_1"/>
    <property type="match status" value="1"/>
</dbReference>
<evidence type="ECO:0000256" key="1">
    <source>
        <dbReference type="ARBA" id="ARBA00023015"/>
    </source>
</evidence>
<feature type="domain" description="HTH araC/xylS-type" evidence="4">
    <location>
        <begin position="210"/>
        <end position="308"/>
    </location>
</feature>
<dbReference type="AlphaFoldDB" id="A0A926JRH5"/>
<sequence>MTPTCPYCSGLLSAVDHNNFCSQKGDVNKWAHGNAFFIRSAHLSSGEHISRFTVRAVLSGYQYYNISGRDVILRENNYLIVHDGQKYYTQIDSFYPTESIIVAYGWKDITETFHTLSARDEDLLDGMPAGSFWEMDWLDSSYEKDFAIRSLLREFVSAITRGEKDAMYYEQLRFLLLEKIFYNHVRVLQRAYGLQSRKDTTRQELLRRLYLAGDYMRAHLEKKLTIAEVSSVVAMSPYHFFRVFKQLFGHTPLEYLTRERLTHARNLIGKTDLPVSGILQEVGYDNPSSFSRLFRNYYGYSPRDIRKNELQIDSIDREIRG</sequence>
<evidence type="ECO:0000256" key="2">
    <source>
        <dbReference type="ARBA" id="ARBA00023125"/>
    </source>
</evidence>
<keyword evidence="6" id="KW-1185">Reference proteome</keyword>
<dbReference type="InterPro" id="IPR018060">
    <property type="entry name" value="HTH_AraC"/>
</dbReference>
<dbReference type="InterPro" id="IPR018062">
    <property type="entry name" value="HTH_AraC-typ_CS"/>
</dbReference>
<accession>A0A926JRH5</accession>
<dbReference type="Proteomes" id="UP000653730">
    <property type="component" value="Unassembled WGS sequence"/>
</dbReference>
<dbReference type="InterPro" id="IPR009057">
    <property type="entry name" value="Homeodomain-like_sf"/>
</dbReference>
<proteinExistence type="predicted"/>
<evidence type="ECO:0000313" key="6">
    <source>
        <dbReference type="Proteomes" id="UP000653730"/>
    </source>
</evidence>
<evidence type="ECO:0000313" key="5">
    <source>
        <dbReference type="EMBL" id="MBC9796155.1"/>
    </source>
</evidence>
<dbReference type="PANTHER" id="PTHR43280">
    <property type="entry name" value="ARAC-FAMILY TRANSCRIPTIONAL REGULATOR"/>
    <property type="match status" value="1"/>
</dbReference>
<dbReference type="PRINTS" id="PR00032">
    <property type="entry name" value="HTHARAC"/>
</dbReference>
<dbReference type="InterPro" id="IPR020449">
    <property type="entry name" value="Tscrpt_reg_AraC-type_HTH"/>
</dbReference>
<name>A0A926JRH5_9FLAO</name>